<accession>N4UQP1</accession>
<name>N4UQP1_FUSC1</name>
<proteinExistence type="predicted"/>
<reference evidence="2" key="1">
    <citation type="submission" date="2012-09" db="EMBL/GenBank/DDBJ databases">
        <title>Genome sequencing and comparative transcriptomics of race 1 and race 4 of banana pathogen: Fusarium oxysporum f. sp. cubense.</title>
        <authorList>
            <person name="Fang X."/>
            <person name="Huang J."/>
        </authorList>
    </citation>
    <scope>NUCLEOTIDE SEQUENCE [LARGE SCALE GENOMIC DNA]</scope>
    <source>
        <strain evidence="2">race 1</strain>
    </source>
</reference>
<feature type="non-terminal residue" evidence="1">
    <location>
        <position position="1"/>
    </location>
</feature>
<sequence>DTSPLAEFRGSVRRASCPKCQGLFEPDAGNLVEALYLRAGLNDVV</sequence>
<dbReference type="VEuPathDB" id="FungiDB:FOC1_h10016779"/>
<organism evidence="1 2">
    <name type="scientific">Fusarium oxysporum f. sp. cubense (strain race 1)</name>
    <name type="common">Panama disease fungus</name>
    <dbReference type="NCBI Taxonomy" id="1229664"/>
    <lineage>
        <taxon>Eukaryota</taxon>
        <taxon>Fungi</taxon>
        <taxon>Dikarya</taxon>
        <taxon>Ascomycota</taxon>
        <taxon>Pezizomycotina</taxon>
        <taxon>Sordariomycetes</taxon>
        <taxon>Hypocreomycetidae</taxon>
        <taxon>Hypocreales</taxon>
        <taxon>Nectriaceae</taxon>
        <taxon>Fusarium</taxon>
        <taxon>Fusarium oxysporum species complex</taxon>
    </lineage>
</organism>
<reference evidence="2" key="2">
    <citation type="journal article" date="2014" name="PLoS ONE">
        <title>Genome and Transcriptome Analysis of the Fungal Pathogen Fusarium oxysporum f. sp. cubense Causing Banana Vascular Wilt Disease.</title>
        <authorList>
            <person name="Guo L."/>
            <person name="Han L."/>
            <person name="Yang L."/>
            <person name="Zeng H."/>
            <person name="Fan D."/>
            <person name="Zhu Y."/>
            <person name="Feng Y."/>
            <person name="Wang G."/>
            <person name="Peng C."/>
            <person name="Jiang X."/>
            <person name="Zhou D."/>
            <person name="Ni P."/>
            <person name="Liang C."/>
            <person name="Liu L."/>
            <person name="Wang J."/>
            <person name="Mao C."/>
            <person name="Fang X."/>
            <person name="Peng M."/>
            <person name="Huang J."/>
        </authorList>
    </citation>
    <scope>NUCLEOTIDE SEQUENCE [LARGE SCALE GENOMIC DNA]</scope>
    <source>
        <strain evidence="2">race 1</strain>
    </source>
</reference>
<gene>
    <name evidence="1" type="ORF">FOC1_h10016779</name>
</gene>
<dbReference type="AlphaFoldDB" id="N4UQP1"/>
<dbReference type="EMBL" id="KB730079">
    <property type="protein sequence ID" value="ENH73627.1"/>
    <property type="molecule type" value="Genomic_DNA"/>
</dbReference>
<dbReference type="Proteomes" id="UP000016928">
    <property type="component" value="Unassembled WGS sequence"/>
</dbReference>
<evidence type="ECO:0000313" key="2">
    <source>
        <dbReference type="Proteomes" id="UP000016928"/>
    </source>
</evidence>
<feature type="non-terminal residue" evidence="1">
    <location>
        <position position="45"/>
    </location>
</feature>
<protein>
    <submittedName>
        <fullName evidence="1">Uncharacterized protein</fullName>
    </submittedName>
</protein>
<dbReference type="OrthoDB" id="3789175at2759"/>
<evidence type="ECO:0000313" key="1">
    <source>
        <dbReference type="EMBL" id="ENH73627.1"/>
    </source>
</evidence>
<dbReference type="HOGENOM" id="CLU_3210214_0_0_1"/>